<dbReference type="Pfam" id="PF00246">
    <property type="entry name" value="Peptidase_M14"/>
    <property type="match status" value="2"/>
</dbReference>
<feature type="domain" description="Peptidase M14" evidence="13">
    <location>
        <begin position="163"/>
        <end position="326"/>
    </location>
</feature>
<evidence type="ECO:0000313" key="14">
    <source>
        <dbReference type="Proteomes" id="UP000887560"/>
    </source>
</evidence>
<dbReference type="GO" id="GO:0004181">
    <property type="term" value="F:metallocarboxypeptidase activity"/>
    <property type="evidence" value="ECO:0007669"/>
    <property type="project" value="InterPro"/>
</dbReference>
<feature type="region of interest" description="Disordered" evidence="12">
    <location>
        <begin position="466"/>
        <end position="628"/>
    </location>
</feature>
<dbReference type="SUPFAM" id="SSF53187">
    <property type="entry name" value="Zn-dependent exopeptidases"/>
    <property type="match status" value="1"/>
</dbReference>
<dbReference type="InterPro" id="IPR003146">
    <property type="entry name" value="M14A_act_pep"/>
</dbReference>
<evidence type="ECO:0000256" key="1">
    <source>
        <dbReference type="ARBA" id="ARBA00001947"/>
    </source>
</evidence>
<dbReference type="Pfam" id="PF02244">
    <property type="entry name" value="Propep_M14"/>
    <property type="match status" value="1"/>
</dbReference>
<keyword evidence="9" id="KW-0482">Metalloprotease</keyword>
<organism evidence="14 15">
    <name type="scientific">Meloidogyne floridensis</name>
    <dbReference type="NCBI Taxonomy" id="298350"/>
    <lineage>
        <taxon>Eukaryota</taxon>
        <taxon>Metazoa</taxon>
        <taxon>Ecdysozoa</taxon>
        <taxon>Nematoda</taxon>
        <taxon>Chromadorea</taxon>
        <taxon>Rhabditida</taxon>
        <taxon>Tylenchina</taxon>
        <taxon>Tylenchomorpha</taxon>
        <taxon>Tylenchoidea</taxon>
        <taxon>Meloidogynidae</taxon>
        <taxon>Meloidogyninae</taxon>
        <taxon>Meloidogyne</taxon>
    </lineage>
</organism>
<keyword evidence="14" id="KW-1185">Reference proteome</keyword>
<dbReference type="SMART" id="SM00631">
    <property type="entry name" value="Zn_pept"/>
    <property type="match status" value="1"/>
</dbReference>
<dbReference type="WBParaSite" id="scf7180000417537.g1375">
    <property type="protein sequence ID" value="scf7180000417537.g1375"/>
    <property type="gene ID" value="scf7180000417537.g1375"/>
</dbReference>
<keyword evidence="8" id="KW-0862">Zinc</keyword>
<keyword evidence="5" id="KW-0479">Metal-binding</keyword>
<evidence type="ECO:0000313" key="15">
    <source>
        <dbReference type="WBParaSite" id="scf7180000417537.g1375"/>
    </source>
</evidence>
<dbReference type="PANTHER" id="PTHR11705:SF51">
    <property type="entry name" value="CARBOXYPEPTIDASE SURO-1-RELATED"/>
    <property type="match status" value="1"/>
</dbReference>
<evidence type="ECO:0000256" key="3">
    <source>
        <dbReference type="ARBA" id="ARBA00022645"/>
    </source>
</evidence>
<dbReference type="FunFam" id="3.40.630.10:FF:000084">
    <property type="entry name" value="Carboxypeptidase B2"/>
    <property type="match status" value="1"/>
</dbReference>
<keyword evidence="6" id="KW-0732">Signal</keyword>
<feature type="compositionally biased region" description="Low complexity" evidence="12">
    <location>
        <begin position="557"/>
        <end position="621"/>
    </location>
</feature>
<feature type="compositionally biased region" description="Low complexity" evidence="12">
    <location>
        <begin position="500"/>
        <end position="546"/>
    </location>
</feature>
<dbReference type="PROSITE" id="PS52035">
    <property type="entry name" value="PEPTIDASE_M14"/>
    <property type="match status" value="1"/>
</dbReference>
<dbReference type="Gene3D" id="3.40.630.10">
    <property type="entry name" value="Zn peptidases"/>
    <property type="match status" value="1"/>
</dbReference>
<comment type="cofactor">
    <cofactor evidence="1">
        <name>Zn(2+)</name>
        <dbReference type="ChEBI" id="CHEBI:29105"/>
    </cofactor>
</comment>
<reference evidence="15" key="1">
    <citation type="submission" date="2022-11" db="UniProtKB">
        <authorList>
            <consortium name="WormBaseParasite"/>
        </authorList>
    </citation>
    <scope>IDENTIFICATION</scope>
</reference>
<evidence type="ECO:0000256" key="10">
    <source>
        <dbReference type="ARBA" id="ARBA00023157"/>
    </source>
</evidence>
<evidence type="ECO:0000256" key="5">
    <source>
        <dbReference type="ARBA" id="ARBA00022723"/>
    </source>
</evidence>
<dbReference type="SUPFAM" id="SSF54897">
    <property type="entry name" value="Protease propeptides/inhibitors"/>
    <property type="match status" value="1"/>
</dbReference>
<dbReference type="GO" id="GO:0005615">
    <property type="term" value="C:extracellular space"/>
    <property type="evidence" value="ECO:0007669"/>
    <property type="project" value="TreeGrafter"/>
</dbReference>
<feature type="compositionally biased region" description="Basic and acidic residues" evidence="12">
    <location>
        <begin position="684"/>
        <end position="715"/>
    </location>
</feature>
<feature type="compositionally biased region" description="Polar residues" evidence="12">
    <location>
        <begin position="481"/>
        <end position="498"/>
    </location>
</feature>
<dbReference type="Proteomes" id="UP000887560">
    <property type="component" value="Unplaced"/>
</dbReference>
<keyword evidence="4" id="KW-0645">Protease</keyword>
<dbReference type="InterPro" id="IPR000834">
    <property type="entry name" value="Peptidase_M14"/>
</dbReference>
<name>A0A915NHN5_9BILA</name>
<proteinExistence type="inferred from homology"/>
<evidence type="ECO:0000256" key="12">
    <source>
        <dbReference type="SAM" id="MobiDB-lite"/>
    </source>
</evidence>
<evidence type="ECO:0000256" key="9">
    <source>
        <dbReference type="ARBA" id="ARBA00023049"/>
    </source>
</evidence>
<sequence>IDFWLDSSVQPGQFSDVMVSPSGMILFEQFLEEHPSLNFEITIEDVQKQSLEYSHDEENEEELNLHRKRRTVIILEQLRGVQYPFGEYTNYNEMVRYMRTLEFYYPHLVQLLQIGTTHEGRSIEGVKIGIDINPSPSDFEQNHNEFVNKTQKRQKRAFWIGWNFDFHWAETGSSLNACSNLYSGKRAFSEPESRALAEFLKNNNEEEGERMTLHTYAQMWIHPFSHEYHTYPSDADDLKHVALRATERLEQIYGTHYRIGTGADLLAPASGGSDDWAKETLGIKYVYLVELRPKLELSNGFILNQDELIPTAIETFEAIKEVIRAVMSEPNESFEMKNTTETSTGLANQTLKLEEDEEGKINSTGLTNDLEQYTENNNSTVEMFESTLLETSSLGMTENQTETITTPLKDMEEVKESEQYTQHTTESFDFLIGIGEEKANVSSFSLSPQFLFPLFTIPKIQTIPIGSGFGDEQKREEPDLPTTSFSTSTDSLPPNDQLENIETSETTSSENIESTSSSSTESSSTQTSSSTPQTSSSTLNDETSSSEIVINLEEDSTSTTTISSSTTTSSSTTISEISEITTSRSSSRIKTTTNRTTVSSSTPTSSGSTTPTSRTTPTSATMPIPPIPISKQYTPIKFVAFDEEKIELKPLNDLKKYQNSRSSTNSVNFPIFDNDIELAIENDKESGEDGKMTTREKEEPDKLLEQETERNEKLKQYNYTQTGKTTENGTETTSTRNPATTVPSVSEMVNNTTAKLPHLWMKTQKIFTLPWVQTRRLSLAKLLRIQKIPTLTTTPLNTFTTTTTTPTSTKLPYNITPTTKLATMLFTAVDQVEEKNELEFTISPPQLISPPIHPKLYLAPKFLSSAFSSSNEENFCCLHKIGNNGQIKGIPLKGPSAINLLKSALLEQTTTKIPLITTTEMLTTNSNNDDEIVQIMPKKSSCAFWIRAHSPVCAEQHHFMERNCAFSCGFCS</sequence>
<evidence type="ECO:0000259" key="13">
    <source>
        <dbReference type="PROSITE" id="PS52035"/>
    </source>
</evidence>
<evidence type="ECO:0000256" key="6">
    <source>
        <dbReference type="ARBA" id="ARBA00022729"/>
    </source>
</evidence>
<dbReference type="AlphaFoldDB" id="A0A915NHN5"/>
<dbReference type="InterPro" id="IPR036990">
    <property type="entry name" value="M14A-like_propep"/>
</dbReference>
<dbReference type="GO" id="GO:0006508">
    <property type="term" value="P:proteolysis"/>
    <property type="evidence" value="ECO:0007669"/>
    <property type="project" value="UniProtKB-KW"/>
</dbReference>
<accession>A0A915NHN5</accession>
<feature type="compositionally biased region" description="Low complexity" evidence="12">
    <location>
        <begin position="720"/>
        <end position="735"/>
    </location>
</feature>
<evidence type="ECO:0000256" key="7">
    <source>
        <dbReference type="ARBA" id="ARBA00022801"/>
    </source>
</evidence>
<protein>
    <submittedName>
        <fullName evidence="15">Peptidase M14 carboxypeptidase A domain-containing protein</fullName>
    </submittedName>
</protein>
<dbReference type="PANTHER" id="PTHR11705">
    <property type="entry name" value="PROTEASE FAMILY M14 CARBOXYPEPTIDASE A,B"/>
    <property type="match status" value="1"/>
</dbReference>
<comment type="similarity">
    <text evidence="2 11">Belongs to the peptidase M14 family.</text>
</comment>
<evidence type="ECO:0000256" key="2">
    <source>
        <dbReference type="ARBA" id="ARBA00005988"/>
    </source>
</evidence>
<keyword evidence="10" id="KW-1015">Disulfide bond</keyword>
<feature type="region of interest" description="Disordered" evidence="12">
    <location>
        <begin position="684"/>
        <end position="742"/>
    </location>
</feature>
<dbReference type="Gene3D" id="3.30.70.340">
    <property type="entry name" value="Metallocarboxypeptidase-like"/>
    <property type="match status" value="1"/>
</dbReference>
<evidence type="ECO:0000256" key="11">
    <source>
        <dbReference type="PROSITE-ProRule" id="PRU01379"/>
    </source>
</evidence>
<dbReference type="GO" id="GO:0008270">
    <property type="term" value="F:zinc ion binding"/>
    <property type="evidence" value="ECO:0007669"/>
    <property type="project" value="InterPro"/>
</dbReference>
<evidence type="ECO:0000256" key="4">
    <source>
        <dbReference type="ARBA" id="ARBA00022670"/>
    </source>
</evidence>
<keyword evidence="3" id="KW-0121">Carboxypeptidase</keyword>
<keyword evidence="7" id="KW-0378">Hydrolase</keyword>
<evidence type="ECO:0000256" key="8">
    <source>
        <dbReference type="ARBA" id="ARBA00022833"/>
    </source>
</evidence>
<feature type="active site" description="Proton donor/acceptor" evidence="11">
    <location>
        <position position="290"/>
    </location>
</feature>